<comment type="subcellular location">
    <subcellularLocation>
        <location evidence="1">Nucleus</location>
    </subcellularLocation>
</comment>
<keyword evidence="6" id="KW-0238">DNA-binding</keyword>
<dbReference type="Gene3D" id="6.10.140.140">
    <property type="match status" value="1"/>
</dbReference>
<feature type="domain" description="C2H2-type" evidence="9">
    <location>
        <begin position="150"/>
        <end position="177"/>
    </location>
</feature>
<dbReference type="PROSITE" id="PS00028">
    <property type="entry name" value="ZINC_FINGER_C2H2_1"/>
    <property type="match status" value="2"/>
</dbReference>
<dbReference type="InterPro" id="IPR036236">
    <property type="entry name" value="Znf_C2H2_sf"/>
</dbReference>
<evidence type="ECO:0000256" key="2">
    <source>
        <dbReference type="ARBA" id="ARBA00022723"/>
    </source>
</evidence>
<dbReference type="PANTHER" id="PTHR23232:SF163">
    <property type="entry name" value="ZINC FINGER PROTEIN 589"/>
    <property type="match status" value="1"/>
</dbReference>
<dbReference type="Pfam" id="PF01352">
    <property type="entry name" value="KRAB"/>
    <property type="match status" value="1"/>
</dbReference>
<protein>
    <submittedName>
        <fullName evidence="11">Uncharacterized protein</fullName>
    </submittedName>
</protein>
<dbReference type="SMART" id="SM00349">
    <property type="entry name" value="KRAB"/>
    <property type="match status" value="1"/>
</dbReference>
<dbReference type="Ensembl" id="ENSCCNT00000011790.1">
    <property type="protein sequence ID" value="ENSCCNP00000008944.1"/>
    <property type="gene ID" value="ENSCCNG00000009464.1"/>
</dbReference>
<dbReference type="SUPFAM" id="SSF57667">
    <property type="entry name" value="beta-beta-alpha zinc fingers"/>
    <property type="match status" value="1"/>
</dbReference>
<evidence type="ECO:0000256" key="7">
    <source>
        <dbReference type="ARBA" id="ARBA00023242"/>
    </source>
</evidence>
<evidence type="ECO:0000256" key="8">
    <source>
        <dbReference type="PROSITE-ProRule" id="PRU00042"/>
    </source>
</evidence>
<dbReference type="FunFam" id="3.30.160.60:FF:000737">
    <property type="entry name" value="Zinc finger protein 565"/>
    <property type="match status" value="1"/>
</dbReference>
<evidence type="ECO:0000313" key="11">
    <source>
        <dbReference type="Ensembl" id="ENSCCNP00000008944.1"/>
    </source>
</evidence>
<evidence type="ECO:0000259" key="9">
    <source>
        <dbReference type="PROSITE" id="PS50157"/>
    </source>
</evidence>
<evidence type="ECO:0000256" key="4">
    <source>
        <dbReference type="ARBA" id="ARBA00022771"/>
    </source>
</evidence>
<dbReference type="SUPFAM" id="SSF109640">
    <property type="entry name" value="KRAB domain (Kruppel-associated box)"/>
    <property type="match status" value="1"/>
</dbReference>
<organism evidence="11">
    <name type="scientific">Castor canadensis</name>
    <name type="common">American beaver</name>
    <dbReference type="NCBI Taxonomy" id="51338"/>
    <lineage>
        <taxon>Eukaryota</taxon>
        <taxon>Metazoa</taxon>
        <taxon>Chordata</taxon>
        <taxon>Craniata</taxon>
        <taxon>Vertebrata</taxon>
        <taxon>Euteleostomi</taxon>
        <taxon>Mammalia</taxon>
        <taxon>Eutheria</taxon>
        <taxon>Euarchontoglires</taxon>
        <taxon>Glires</taxon>
        <taxon>Rodentia</taxon>
        <taxon>Castorimorpha</taxon>
        <taxon>Castoridae</taxon>
        <taxon>Castor</taxon>
    </lineage>
</organism>
<dbReference type="PANTHER" id="PTHR23232">
    <property type="entry name" value="KRAB DOMAIN C2H2 ZINC FINGER"/>
    <property type="match status" value="1"/>
</dbReference>
<dbReference type="SMART" id="SM00355">
    <property type="entry name" value="ZnF_C2H2"/>
    <property type="match status" value="2"/>
</dbReference>
<keyword evidence="4 8" id="KW-0863">Zinc-finger</keyword>
<dbReference type="Pfam" id="PF00096">
    <property type="entry name" value="zf-C2H2"/>
    <property type="match status" value="2"/>
</dbReference>
<dbReference type="InterPro" id="IPR013087">
    <property type="entry name" value="Znf_C2H2_type"/>
</dbReference>
<dbReference type="FunFam" id="3.30.160.60:FF:000020">
    <property type="entry name" value="Zinc finger protein 14 homolog"/>
    <property type="match status" value="1"/>
</dbReference>
<dbReference type="GO" id="GO:0008270">
    <property type="term" value="F:zinc ion binding"/>
    <property type="evidence" value="ECO:0007669"/>
    <property type="project" value="UniProtKB-KW"/>
</dbReference>
<evidence type="ECO:0000259" key="10">
    <source>
        <dbReference type="PROSITE" id="PS50805"/>
    </source>
</evidence>
<dbReference type="InterPro" id="IPR001909">
    <property type="entry name" value="KRAB"/>
</dbReference>
<evidence type="ECO:0000256" key="3">
    <source>
        <dbReference type="ARBA" id="ARBA00022737"/>
    </source>
</evidence>
<name>A0A8C0WG52_CASCN</name>
<dbReference type="Gene3D" id="3.30.160.60">
    <property type="entry name" value="Classic Zinc Finger"/>
    <property type="match status" value="3"/>
</dbReference>
<reference evidence="11" key="1">
    <citation type="submission" date="2023-09" db="UniProtKB">
        <authorList>
            <consortium name="Ensembl"/>
        </authorList>
    </citation>
    <scope>IDENTIFICATION</scope>
</reference>
<evidence type="ECO:0000256" key="1">
    <source>
        <dbReference type="ARBA" id="ARBA00004123"/>
    </source>
</evidence>
<dbReference type="InterPro" id="IPR050169">
    <property type="entry name" value="Krueppel_C2H2_ZnF"/>
</dbReference>
<dbReference type="PROSITE" id="PS50805">
    <property type="entry name" value="KRAB"/>
    <property type="match status" value="1"/>
</dbReference>
<evidence type="ECO:0000256" key="5">
    <source>
        <dbReference type="ARBA" id="ARBA00022833"/>
    </source>
</evidence>
<dbReference type="GO" id="GO:0003677">
    <property type="term" value="F:DNA binding"/>
    <property type="evidence" value="ECO:0007669"/>
    <property type="project" value="UniProtKB-KW"/>
</dbReference>
<keyword evidence="5" id="KW-0862">Zinc</keyword>
<dbReference type="CDD" id="cd07765">
    <property type="entry name" value="KRAB_A-box"/>
    <property type="match status" value="1"/>
</dbReference>
<accession>A0A8C0WG52</accession>
<dbReference type="GO" id="GO:0006355">
    <property type="term" value="P:regulation of DNA-templated transcription"/>
    <property type="evidence" value="ECO:0007669"/>
    <property type="project" value="InterPro"/>
</dbReference>
<keyword evidence="7" id="KW-0539">Nucleus</keyword>
<keyword evidence="3" id="KW-0677">Repeat</keyword>
<dbReference type="InterPro" id="IPR036051">
    <property type="entry name" value="KRAB_dom_sf"/>
</dbReference>
<keyword evidence="2" id="KW-0479">Metal-binding</keyword>
<feature type="domain" description="KRAB" evidence="10">
    <location>
        <begin position="10"/>
        <end position="81"/>
    </location>
</feature>
<dbReference type="GO" id="GO:0005634">
    <property type="term" value="C:nucleus"/>
    <property type="evidence" value="ECO:0007669"/>
    <property type="project" value="UniProtKB-SubCell"/>
</dbReference>
<sequence length="257" mass="30519">MSIKHLSLGMMFSDVSIVFSQEEWEYLDLEQKDLYRDVMLENYHNMVSLGCFISKPDVISLLEQGKEPWKVLFSYFLLDVETRYGTKKLFTKNDIYETNLSPWKIMERIKNHGQERYFSQVKITSKKVSSYQKHSSTPPYQRIQFVEKPYECKECGKAFKVRQQLTFHYRIHTGEKPYKCKECGMAFRQTAHLTRHQRLHSGEKLYECKKCGEAFIYGPTFECIKRSTLVRSPMNVRSVGRRSECEDSLLSIRDSYW</sequence>
<dbReference type="PROSITE" id="PS50157">
    <property type="entry name" value="ZINC_FINGER_C2H2_2"/>
    <property type="match status" value="2"/>
</dbReference>
<proteinExistence type="predicted"/>
<dbReference type="AlphaFoldDB" id="A0A8C0WG52"/>
<evidence type="ECO:0000256" key="6">
    <source>
        <dbReference type="ARBA" id="ARBA00023125"/>
    </source>
</evidence>
<feature type="domain" description="C2H2-type" evidence="9">
    <location>
        <begin position="178"/>
        <end position="205"/>
    </location>
</feature>